<proteinExistence type="predicted"/>
<protein>
    <submittedName>
        <fullName evidence="1">Uncharacterized protein</fullName>
    </submittedName>
</protein>
<reference evidence="1" key="1">
    <citation type="submission" date="2021-01" db="EMBL/GenBank/DDBJ databases">
        <title>A chromosome-scale assembly of European eel, Anguilla anguilla.</title>
        <authorList>
            <person name="Henkel C."/>
            <person name="Jong-Raadsen S.A."/>
            <person name="Dufour S."/>
            <person name="Weltzien F.-A."/>
            <person name="Palstra A.P."/>
            <person name="Pelster B."/>
            <person name="Spaink H.P."/>
            <person name="Van Den Thillart G.E."/>
            <person name="Jansen H."/>
            <person name="Zahm M."/>
            <person name="Klopp C."/>
            <person name="Cedric C."/>
            <person name="Louis A."/>
            <person name="Berthelot C."/>
            <person name="Parey E."/>
            <person name="Roest Crollius H."/>
            <person name="Montfort J."/>
            <person name="Robinson-Rechavi M."/>
            <person name="Bucao C."/>
            <person name="Bouchez O."/>
            <person name="Gislard M."/>
            <person name="Lluch J."/>
            <person name="Milhes M."/>
            <person name="Lampietro C."/>
            <person name="Lopez Roques C."/>
            <person name="Donnadieu C."/>
            <person name="Braasch I."/>
            <person name="Desvignes T."/>
            <person name="Postlethwait J."/>
            <person name="Bobe J."/>
            <person name="Guiguen Y."/>
            <person name="Dirks R."/>
        </authorList>
    </citation>
    <scope>NUCLEOTIDE SEQUENCE</scope>
    <source>
        <strain evidence="1">Tag_6206</strain>
        <tissue evidence="1">Liver</tissue>
    </source>
</reference>
<dbReference type="EMBL" id="JAFIRN010000017">
    <property type="protein sequence ID" value="KAG5832565.1"/>
    <property type="molecule type" value="Genomic_DNA"/>
</dbReference>
<evidence type="ECO:0000313" key="2">
    <source>
        <dbReference type="Proteomes" id="UP001044222"/>
    </source>
</evidence>
<name>A0A9D3LKA7_ANGAN</name>
<gene>
    <name evidence="1" type="ORF">ANANG_G00292480</name>
</gene>
<comment type="caution">
    <text evidence="1">The sequence shown here is derived from an EMBL/GenBank/DDBJ whole genome shotgun (WGS) entry which is preliminary data.</text>
</comment>
<evidence type="ECO:0000313" key="1">
    <source>
        <dbReference type="EMBL" id="KAG5832565.1"/>
    </source>
</evidence>
<organism evidence="1 2">
    <name type="scientific">Anguilla anguilla</name>
    <name type="common">European freshwater eel</name>
    <name type="synonym">Muraena anguilla</name>
    <dbReference type="NCBI Taxonomy" id="7936"/>
    <lineage>
        <taxon>Eukaryota</taxon>
        <taxon>Metazoa</taxon>
        <taxon>Chordata</taxon>
        <taxon>Craniata</taxon>
        <taxon>Vertebrata</taxon>
        <taxon>Euteleostomi</taxon>
        <taxon>Actinopterygii</taxon>
        <taxon>Neopterygii</taxon>
        <taxon>Teleostei</taxon>
        <taxon>Anguilliformes</taxon>
        <taxon>Anguillidae</taxon>
        <taxon>Anguilla</taxon>
    </lineage>
</organism>
<keyword evidence="2" id="KW-1185">Reference proteome</keyword>
<sequence>MFVEIRFRCWDSFATLTTLTPDSQVFRVAILLGPEGGCVSRGSLGMLYPNPVLERAALVHFPPLTWGSLTHNWGRTSNRAPHLSGHQ</sequence>
<dbReference type="AlphaFoldDB" id="A0A9D3LKA7"/>
<accession>A0A9D3LKA7</accession>
<dbReference type="Proteomes" id="UP001044222">
    <property type="component" value="Chromosome 17"/>
</dbReference>